<dbReference type="Pfam" id="PF13476">
    <property type="entry name" value="AAA_23"/>
    <property type="match status" value="1"/>
</dbReference>
<gene>
    <name evidence="3" type="ORF">LSG31_05505</name>
</gene>
<dbReference type="InterPro" id="IPR003959">
    <property type="entry name" value="ATPase_AAA_core"/>
</dbReference>
<dbReference type="SUPFAM" id="SSF52540">
    <property type="entry name" value="P-loop containing nucleoside triphosphate hydrolases"/>
    <property type="match status" value="1"/>
</dbReference>
<evidence type="ECO:0000259" key="2">
    <source>
        <dbReference type="Pfam" id="PF13476"/>
    </source>
</evidence>
<dbReference type="Proteomes" id="UP000830167">
    <property type="component" value="Chromosome"/>
</dbReference>
<protein>
    <submittedName>
        <fullName evidence="3">AAA family ATPase</fullName>
    </submittedName>
</protein>
<keyword evidence="4" id="KW-1185">Reference proteome</keyword>
<evidence type="ECO:0000259" key="1">
    <source>
        <dbReference type="Pfam" id="PF13304"/>
    </source>
</evidence>
<dbReference type="InterPro" id="IPR038729">
    <property type="entry name" value="Rad50/SbcC_AAA"/>
</dbReference>
<dbReference type="InterPro" id="IPR027417">
    <property type="entry name" value="P-loop_NTPase"/>
</dbReference>
<dbReference type="EMBL" id="CP089291">
    <property type="protein sequence ID" value="UOF91704.1"/>
    <property type="molecule type" value="Genomic_DNA"/>
</dbReference>
<accession>A0ABY4CMX8</accession>
<dbReference type="Pfam" id="PF13304">
    <property type="entry name" value="AAA_21"/>
    <property type="match status" value="1"/>
</dbReference>
<feature type="domain" description="Rad50/SbcC-type AAA" evidence="2">
    <location>
        <begin position="34"/>
        <end position="134"/>
    </location>
</feature>
<sequence>MIRSAKIPDIWRKIERNSYKYYIESLNLNGILGINEPINFKKGIFAICGLNGVGKSTVFTAIKDILGINIREQDKIKIQGIEIQGNLKEGNKDILIKNEDGCRLIDVISDEVLLEEIDYMKLIEINKFISQPNFNELIEQYDDNIFDESDLRQLNYLVGKTYDSVVLREIEIEDNVTVPYFQILCNGLEYDSLKMGTGEHFLFYVYWLFKRITKSGIILIEEPEVFISVNSQINLMNFIADKMNEHRFSVILVTHSPFILQNISQDRMVILQNYLNSVDVVNPEYKEDILQDLGLDINRKGIFIFEDALALEFFKSICKRHALYFLKYFRLEKTSGYSDITKIISIPRLKQMDYKIIGVYDGDVKNSGKIQFSNLNWGYVFLPGEISLEEQFQKLTRIYFNELSLKLSLGEHELRILLAKVQGIEYHDWLIELANKTHKDFSTVVDIFYDLWEKENLNQIEEFLSDLSEAIKK</sequence>
<dbReference type="InterPro" id="IPR051396">
    <property type="entry name" value="Bact_Antivir_Def_Nuclease"/>
</dbReference>
<reference evidence="3" key="1">
    <citation type="submission" date="2021-12" db="EMBL/GenBank/DDBJ databases">
        <title>Alicyclobacillaceae gen. nov., sp. nov., isolated from chalcocite enrichment system.</title>
        <authorList>
            <person name="Jiang Z."/>
        </authorList>
    </citation>
    <scope>NUCLEOTIDE SEQUENCE</scope>
    <source>
        <strain evidence="3">MYW30-H2</strain>
    </source>
</reference>
<proteinExistence type="predicted"/>
<feature type="domain" description="ATPase AAA-type core" evidence="1">
    <location>
        <begin position="201"/>
        <end position="260"/>
    </location>
</feature>
<dbReference type="PANTHER" id="PTHR43581">
    <property type="entry name" value="ATP/GTP PHOSPHATASE"/>
    <property type="match status" value="1"/>
</dbReference>
<organism evidence="3 4">
    <name type="scientific">Fodinisporobacter ferrooxydans</name>
    <dbReference type="NCBI Taxonomy" id="2901836"/>
    <lineage>
        <taxon>Bacteria</taxon>
        <taxon>Bacillati</taxon>
        <taxon>Bacillota</taxon>
        <taxon>Bacilli</taxon>
        <taxon>Bacillales</taxon>
        <taxon>Alicyclobacillaceae</taxon>
        <taxon>Fodinisporobacter</taxon>
    </lineage>
</organism>
<dbReference type="Gene3D" id="3.40.50.300">
    <property type="entry name" value="P-loop containing nucleotide triphosphate hydrolases"/>
    <property type="match status" value="1"/>
</dbReference>
<dbReference type="RefSeq" id="WP_347438392.1">
    <property type="nucleotide sequence ID" value="NZ_CP089291.1"/>
</dbReference>
<name>A0ABY4CMX8_9BACL</name>
<evidence type="ECO:0000313" key="4">
    <source>
        <dbReference type="Proteomes" id="UP000830167"/>
    </source>
</evidence>
<dbReference type="CDD" id="cd00267">
    <property type="entry name" value="ABC_ATPase"/>
    <property type="match status" value="1"/>
</dbReference>
<dbReference type="PANTHER" id="PTHR43581:SF2">
    <property type="entry name" value="EXCINUCLEASE ATPASE SUBUNIT"/>
    <property type="match status" value="1"/>
</dbReference>
<evidence type="ECO:0000313" key="3">
    <source>
        <dbReference type="EMBL" id="UOF91704.1"/>
    </source>
</evidence>